<organism evidence="1 2">
    <name type="scientific">Giardia duodenalis assemblage B</name>
    <dbReference type="NCBI Taxonomy" id="1394984"/>
    <lineage>
        <taxon>Eukaryota</taxon>
        <taxon>Metamonada</taxon>
        <taxon>Diplomonadida</taxon>
        <taxon>Hexamitidae</taxon>
        <taxon>Giardiinae</taxon>
        <taxon>Giardia</taxon>
    </lineage>
</organism>
<reference evidence="1 2" key="1">
    <citation type="journal article" date="2015" name="Mol. Biochem. Parasitol.">
        <title>Identification of polymorphic genes for use in assemblage B genotyping assays through comparative genomics of multiple assemblage B Giardia duodenalis isolates.</title>
        <authorList>
            <person name="Wielinga C."/>
            <person name="Thompson R.C."/>
            <person name="Monis P."/>
            <person name="Ryan U."/>
        </authorList>
    </citation>
    <scope>NUCLEOTIDE SEQUENCE [LARGE SCALE GENOMIC DNA]</scope>
    <source>
        <strain evidence="1 2">BAH15c1</strain>
    </source>
</reference>
<evidence type="ECO:0000313" key="1">
    <source>
        <dbReference type="EMBL" id="KWX14723.1"/>
    </source>
</evidence>
<dbReference type="VEuPathDB" id="GiardiaDB:QR46_1224"/>
<protein>
    <submittedName>
        <fullName evidence="1">Uncharacterized protein</fullName>
    </submittedName>
</protein>
<dbReference type="AlphaFoldDB" id="A0A132NXE5"/>
<proteinExistence type="predicted"/>
<evidence type="ECO:0000313" key="2">
    <source>
        <dbReference type="Proteomes" id="UP000070089"/>
    </source>
</evidence>
<dbReference type="EMBL" id="JXTI01000024">
    <property type="protein sequence ID" value="KWX14723.1"/>
    <property type="molecule type" value="Genomic_DNA"/>
</dbReference>
<comment type="caution">
    <text evidence="1">The sequence shown here is derived from an EMBL/GenBank/DDBJ whole genome shotgun (WGS) entry which is preliminary data.</text>
</comment>
<gene>
    <name evidence="1" type="ORF">QR46_1224</name>
</gene>
<name>A0A132NXE5_GIAIN</name>
<dbReference type="OrthoDB" id="10251900at2759"/>
<accession>A0A132NXE5</accession>
<dbReference type="Proteomes" id="UP000070089">
    <property type="component" value="Unassembled WGS sequence"/>
</dbReference>
<sequence length="735" mass="82227">MGCTLHCFSARHQVPGSLCSRGVSKNCILIWTMFPEIATRRFRAPKDKNSLENILYTRSIICNAFPLTPKNSSDIRENIELFATLLHRGSISGLENIQSVITSDNLEFLRVVYCKSDQFLEVKAQVVISYAYLLQNLTEDMLNLLIQSEPMQDVLASALSSPNPDIRGYATASLKFIASSITVTQLSLLNVDGDYPFLVKIANCYATGEKDQQMAVKGLILASLQHSQTNRGQLPELLEWINRVLLGPFISYMCYELLVMAVDLANLSDGPCCPPHDPAKRSQIKELHEKISDILDFFLDLSSVRHKEQCLEISRIITQRLIELVIGPVILVSLQHCCFEKITQHSISWPICSFSITACLGHHSDRVATDLDPQAEQFSAPPLLLQSTGLALSPKSINSMTTSRSSAMSDSMILDGSYNEGQSISASVSMDANQTFIQRMPPVLPVHIVLILLVHIMSTFRGSTIGQYLYRIFFLDKGSVEQLQELIVCPVVTGALITIISSSNNLTRNTILSDSSDLQHQKICYGPAVVREWCEYFSRTHDSTKDPVLLRLMSRVIRKYMSISLSCGNDVLDLVLIRFFLALHAYSEECRGDASTIFASMQGPHFVSQTIASACKKHMRSVTLKQLVDLADVYKCKLDAGEVYKDASKQVEALEALATQERECQKLRLAISVEGHSPEWKMLFSEEESSPRPKKQMQHLVRLYTTLSLYQDEILSYETLVTTFKSVVQSFSPTT</sequence>